<accession>A0A3P3FIE0</accession>
<feature type="zinc finger region" description="dksA C4-type" evidence="4">
    <location>
        <begin position="44"/>
        <end position="68"/>
    </location>
</feature>
<dbReference type="GO" id="GO:0008270">
    <property type="term" value="F:zinc ion binding"/>
    <property type="evidence" value="ECO:0007669"/>
    <property type="project" value="UniProtKB-KW"/>
</dbReference>
<dbReference type="SUPFAM" id="SSF57716">
    <property type="entry name" value="Glucocorticoid receptor-like (DNA-binding domain)"/>
    <property type="match status" value="1"/>
</dbReference>
<dbReference type="Proteomes" id="UP000273786">
    <property type="component" value="Unassembled WGS sequence"/>
</dbReference>
<evidence type="ECO:0000313" key="7">
    <source>
        <dbReference type="Proteomes" id="UP000273786"/>
    </source>
</evidence>
<proteinExistence type="predicted"/>
<dbReference type="PROSITE" id="PS51128">
    <property type="entry name" value="ZF_DKSA_2"/>
    <property type="match status" value="1"/>
</dbReference>
<feature type="domain" description="Zinc finger DksA/TraR C4-type" evidence="5">
    <location>
        <begin position="38"/>
        <end position="74"/>
    </location>
</feature>
<dbReference type="AlphaFoldDB" id="A0A3P3FIE0"/>
<keyword evidence="7" id="KW-1185">Reference proteome</keyword>
<dbReference type="Gene3D" id="1.20.120.910">
    <property type="entry name" value="DksA, coiled-coil domain"/>
    <property type="match status" value="1"/>
</dbReference>
<dbReference type="OrthoDB" id="962301at2"/>
<evidence type="ECO:0000256" key="4">
    <source>
        <dbReference type="PROSITE-ProRule" id="PRU00510"/>
    </source>
</evidence>
<evidence type="ECO:0000256" key="3">
    <source>
        <dbReference type="ARBA" id="ARBA00022833"/>
    </source>
</evidence>
<dbReference type="RefSeq" id="WP_125001690.1">
    <property type="nucleotide sequence ID" value="NZ_RQXT01000025.1"/>
</dbReference>
<evidence type="ECO:0000313" key="6">
    <source>
        <dbReference type="EMBL" id="RRH98067.1"/>
    </source>
</evidence>
<evidence type="ECO:0000256" key="1">
    <source>
        <dbReference type="ARBA" id="ARBA00022723"/>
    </source>
</evidence>
<sequence>MKQGDAAIELAEHRVDLERAAGVARIQAAVRGQVPPDYQISPYCKDCGNRIPDDRRNAMPCAERCFDCESLAERQSRRRA</sequence>
<keyword evidence="1" id="KW-0479">Metal-binding</keyword>
<organism evidence="6 7">
    <name type="scientific">Mesorhizobium tamadayense</name>
    <dbReference type="NCBI Taxonomy" id="425306"/>
    <lineage>
        <taxon>Bacteria</taxon>
        <taxon>Pseudomonadati</taxon>
        <taxon>Pseudomonadota</taxon>
        <taxon>Alphaproteobacteria</taxon>
        <taxon>Hyphomicrobiales</taxon>
        <taxon>Phyllobacteriaceae</taxon>
        <taxon>Mesorhizobium</taxon>
    </lineage>
</organism>
<reference evidence="6 7" key="1">
    <citation type="submission" date="2018-11" db="EMBL/GenBank/DDBJ databases">
        <title>the genome of Mesorhizobium tamadayense DSM 28320.</title>
        <authorList>
            <person name="Gao J."/>
        </authorList>
    </citation>
    <scope>NUCLEOTIDE SEQUENCE [LARGE SCALE GENOMIC DNA]</scope>
    <source>
        <strain evidence="6 7">DSM 28320</strain>
    </source>
</reference>
<dbReference type="InterPro" id="IPR000962">
    <property type="entry name" value="Znf_DskA_TraR"/>
</dbReference>
<keyword evidence="3" id="KW-0862">Zinc</keyword>
<evidence type="ECO:0000256" key="2">
    <source>
        <dbReference type="ARBA" id="ARBA00022771"/>
    </source>
</evidence>
<comment type="caution">
    <text evidence="6">The sequence shown here is derived from an EMBL/GenBank/DDBJ whole genome shotgun (WGS) entry which is preliminary data.</text>
</comment>
<protein>
    <submittedName>
        <fullName evidence="6">TraR/DksA family transcriptional regulator</fullName>
    </submittedName>
</protein>
<dbReference type="Pfam" id="PF01258">
    <property type="entry name" value="zf-dskA_traR"/>
    <property type="match status" value="1"/>
</dbReference>
<evidence type="ECO:0000259" key="5">
    <source>
        <dbReference type="Pfam" id="PF01258"/>
    </source>
</evidence>
<keyword evidence="2" id="KW-0863">Zinc-finger</keyword>
<name>A0A3P3FIE0_9HYPH</name>
<gene>
    <name evidence="6" type="ORF">EH240_19925</name>
</gene>
<dbReference type="EMBL" id="RQXT01000025">
    <property type="protein sequence ID" value="RRH98067.1"/>
    <property type="molecule type" value="Genomic_DNA"/>
</dbReference>